<feature type="region of interest" description="Disordered" evidence="1">
    <location>
        <begin position="1"/>
        <end position="22"/>
    </location>
</feature>
<sequence>DGNLEGENAVEQPSNEKEYSSDPFDIYGLLRKKGADAVPSEVEKKSIENEAAKSHNRSVCSRIVEDVHEFDADLGSNVRGSAHVQKKGGSVLELLDDIIKVGQAMGYSMEGCEKDIEGIIGLQGVNDVIQ</sequence>
<dbReference type="AlphaFoldDB" id="A0A699VLX0"/>
<evidence type="ECO:0000313" key="2">
    <source>
        <dbReference type="EMBL" id="GFD34488.1"/>
    </source>
</evidence>
<reference evidence="2" key="1">
    <citation type="journal article" date="2019" name="Sci. Rep.">
        <title>Draft genome of Tanacetum cinerariifolium, the natural source of mosquito coil.</title>
        <authorList>
            <person name="Yamashiro T."/>
            <person name="Shiraishi A."/>
            <person name="Satake H."/>
            <person name="Nakayama K."/>
        </authorList>
    </citation>
    <scope>NUCLEOTIDE SEQUENCE</scope>
</reference>
<dbReference type="EMBL" id="BKCJ011447331">
    <property type="protein sequence ID" value="GFD34488.1"/>
    <property type="molecule type" value="Genomic_DNA"/>
</dbReference>
<organism evidence="2">
    <name type="scientific">Tanacetum cinerariifolium</name>
    <name type="common">Dalmatian daisy</name>
    <name type="synonym">Chrysanthemum cinerariifolium</name>
    <dbReference type="NCBI Taxonomy" id="118510"/>
    <lineage>
        <taxon>Eukaryota</taxon>
        <taxon>Viridiplantae</taxon>
        <taxon>Streptophyta</taxon>
        <taxon>Embryophyta</taxon>
        <taxon>Tracheophyta</taxon>
        <taxon>Spermatophyta</taxon>
        <taxon>Magnoliopsida</taxon>
        <taxon>eudicotyledons</taxon>
        <taxon>Gunneridae</taxon>
        <taxon>Pentapetalae</taxon>
        <taxon>asterids</taxon>
        <taxon>campanulids</taxon>
        <taxon>Asterales</taxon>
        <taxon>Asteraceae</taxon>
        <taxon>Asteroideae</taxon>
        <taxon>Anthemideae</taxon>
        <taxon>Anthemidinae</taxon>
        <taxon>Tanacetum</taxon>
    </lineage>
</organism>
<evidence type="ECO:0000256" key="1">
    <source>
        <dbReference type="SAM" id="MobiDB-lite"/>
    </source>
</evidence>
<feature type="non-terminal residue" evidence="2">
    <location>
        <position position="1"/>
    </location>
</feature>
<proteinExistence type="predicted"/>
<gene>
    <name evidence="2" type="ORF">Tci_906457</name>
</gene>
<name>A0A699VLX0_TANCI</name>
<comment type="caution">
    <text evidence="2">The sequence shown here is derived from an EMBL/GenBank/DDBJ whole genome shotgun (WGS) entry which is preliminary data.</text>
</comment>
<evidence type="ECO:0008006" key="3">
    <source>
        <dbReference type="Google" id="ProtNLM"/>
    </source>
</evidence>
<protein>
    <recommendedName>
        <fullName evidence="3">RNA-directed DNA polymerase, eukaryota</fullName>
    </recommendedName>
</protein>
<accession>A0A699VLX0</accession>